<dbReference type="GO" id="GO:0070475">
    <property type="term" value="P:rRNA base methylation"/>
    <property type="evidence" value="ECO:0007669"/>
    <property type="project" value="TreeGrafter"/>
</dbReference>
<dbReference type="Gene3D" id="2.40.240.20">
    <property type="entry name" value="Hypothetical PUA domain-like, domain 1"/>
    <property type="match status" value="1"/>
</dbReference>
<dbReference type="InterPro" id="IPR029026">
    <property type="entry name" value="tRNA_m1G_MTases_N"/>
</dbReference>
<comment type="similarity">
    <text evidence="2 12">Belongs to the RNA methyltransferase RsmE family.</text>
</comment>
<evidence type="ECO:0000256" key="5">
    <source>
        <dbReference type="ARBA" id="ARBA00022490"/>
    </source>
</evidence>
<dbReference type="InterPro" id="IPR006700">
    <property type="entry name" value="RsmE"/>
</dbReference>
<evidence type="ECO:0000313" key="18">
    <source>
        <dbReference type="Proteomes" id="UP000278036"/>
    </source>
</evidence>
<keyword evidence="9 12" id="KW-0949">S-adenosyl-L-methionine</keyword>
<accession>A0A3A9J2X7</accession>
<dbReference type="Pfam" id="PF20260">
    <property type="entry name" value="PUA_4"/>
    <property type="match status" value="1"/>
</dbReference>
<dbReference type="InterPro" id="IPR015947">
    <property type="entry name" value="PUA-like_sf"/>
</dbReference>
<feature type="domain" description="Ribosomal RNA small subunit methyltransferase E methyltransferase" evidence="13">
    <location>
        <begin position="77"/>
        <end position="232"/>
    </location>
</feature>
<name>A0A3A9J2X7_9PROT</name>
<dbReference type="Proteomes" id="UP000274097">
    <property type="component" value="Unassembled WGS sequence"/>
</dbReference>
<evidence type="ECO:0000313" key="17">
    <source>
        <dbReference type="Proteomes" id="UP000274097"/>
    </source>
</evidence>
<evidence type="ECO:0000256" key="6">
    <source>
        <dbReference type="ARBA" id="ARBA00022552"/>
    </source>
</evidence>
<evidence type="ECO:0000256" key="3">
    <source>
        <dbReference type="ARBA" id="ARBA00012328"/>
    </source>
</evidence>
<dbReference type="Proteomes" id="UP000278036">
    <property type="component" value="Unassembled WGS sequence"/>
</dbReference>
<dbReference type="InterPro" id="IPR046887">
    <property type="entry name" value="RsmE_PUA-like"/>
</dbReference>
<evidence type="ECO:0000256" key="1">
    <source>
        <dbReference type="ARBA" id="ARBA00004496"/>
    </source>
</evidence>
<comment type="subcellular location">
    <subcellularLocation>
        <location evidence="1 12">Cytoplasm</location>
    </subcellularLocation>
</comment>
<dbReference type="NCBIfam" id="NF008696">
    <property type="entry name" value="PRK11713.3-5"/>
    <property type="match status" value="1"/>
</dbReference>
<dbReference type="SUPFAM" id="SSF88697">
    <property type="entry name" value="PUA domain-like"/>
    <property type="match status" value="1"/>
</dbReference>
<protein>
    <recommendedName>
        <fullName evidence="4 12">Ribosomal RNA small subunit methyltransferase E</fullName>
        <ecNumber evidence="3 12">2.1.1.193</ecNumber>
    </recommendedName>
</protein>
<keyword evidence="6 12" id="KW-0698">rRNA processing</keyword>
<proteinExistence type="inferred from homology"/>
<evidence type="ECO:0000256" key="11">
    <source>
        <dbReference type="ARBA" id="ARBA00047944"/>
    </source>
</evidence>
<dbReference type="PANTHER" id="PTHR30027:SF3">
    <property type="entry name" value="16S RRNA (URACIL(1498)-N(3))-METHYLTRANSFERASE"/>
    <property type="match status" value="1"/>
</dbReference>
<evidence type="ECO:0000256" key="12">
    <source>
        <dbReference type="PIRNR" id="PIRNR015601"/>
    </source>
</evidence>
<dbReference type="NCBIfam" id="TIGR00046">
    <property type="entry name" value="RsmE family RNA methyltransferase"/>
    <property type="match status" value="1"/>
</dbReference>
<dbReference type="SUPFAM" id="SSF75217">
    <property type="entry name" value="alpha/beta knot"/>
    <property type="match status" value="1"/>
</dbReference>
<feature type="domain" description="Ribosomal RNA small subunit methyltransferase E PUA-like" evidence="14">
    <location>
        <begin position="24"/>
        <end position="66"/>
    </location>
</feature>
<dbReference type="FunCoup" id="A0A3A9J2X7">
    <property type="interactions" value="364"/>
</dbReference>
<comment type="catalytic activity">
    <reaction evidence="11 12">
        <text>uridine(1498) in 16S rRNA + S-adenosyl-L-methionine = N(3)-methyluridine(1498) in 16S rRNA + S-adenosyl-L-homocysteine + H(+)</text>
        <dbReference type="Rhea" id="RHEA:42920"/>
        <dbReference type="Rhea" id="RHEA-COMP:10283"/>
        <dbReference type="Rhea" id="RHEA-COMP:10284"/>
        <dbReference type="ChEBI" id="CHEBI:15378"/>
        <dbReference type="ChEBI" id="CHEBI:57856"/>
        <dbReference type="ChEBI" id="CHEBI:59789"/>
        <dbReference type="ChEBI" id="CHEBI:65315"/>
        <dbReference type="ChEBI" id="CHEBI:74502"/>
        <dbReference type="EC" id="2.1.1.193"/>
    </reaction>
</comment>
<evidence type="ECO:0000259" key="13">
    <source>
        <dbReference type="Pfam" id="PF04452"/>
    </source>
</evidence>
<dbReference type="PANTHER" id="PTHR30027">
    <property type="entry name" value="RIBOSOMAL RNA SMALL SUBUNIT METHYLTRANSFERASE E"/>
    <property type="match status" value="1"/>
</dbReference>
<evidence type="ECO:0000313" key="16">
    <source>
        <dbReference type="EMBL" id="RMI27229.1"/>
    </source>
</evidence>
<evidence type="ECO:0000256" key="10">
    <source>
        <dbReference type="ARBA" id="ARBA00025699"/>
    </source>
</evidence>
<reference evidence="15 18" key="1">
    <citation type="submission" date="2018-09" db="EMBL/GenBank/DDBJ databases">
        <title>Roseomonas sp. nov., isolated from feces of Tibetan antelopes in the Qinghai-Tibet plateau, China.</title>
        <authorList>
            <person name="Tian Z."/>
        </authorList>
    </citation>
    <scope>NUCLEOTIDE SEQUENCE [LARGE SCALE GENOMIC DNA]</scope>
    <source>
        <strain evidence="16 17">Z23</strain>
        <strain evidence="15 18">Z24</strain>
    </source>
</reference>
<sequence>MSIPRLYVEADLAEGVDVPALPGQGHYLGQVMRKGEGDSVHLFNGRDGEWRARIGAIRKDRATLVPEERLRPQAATPDIRLLLAPLKRDAMEWVVEKATELGVASIHPVLTTRGVVGRINHERLSTIAREAAEQCERLDLPAIAPAQDLHAALDAWDGTPLFLGHERGKAPSLASLLPGRVPPLGILVGPEGGFTKPELDAMGRRHFVSSAALGPRILRAETAAVAGLAVLQALAGDWTVPS</sequence>
<keyword evidence="7 12" id="KW-0489">Methyltransferase</keyword>
<dbReference type="EC" id="2.1.1.193" evidence="3 12"/>
<evidence type="ECO:0000256" key="9">
    <source>
        <dbReference type="ARBA" id="ARBA00022691"/>
    </source>
</evidence>
<dbReference type="AlphaFoldDB" id="A0A3A9J2X7"/>
<dbReference type="PIRSF" id="PIRSF015601">
    <property type="entry name" value="MTase_slr0722"/>
    <property type="match status" value="1"/>
</dbReference>
<dbReference type="CDD" id="cd18084">
    <property type="entry name" value="RsmE-like"/>
    <property type="match status" value="1"/>
</dbReference>
<dbReference type="Pfam" id="PF04452">
    <property type="entry name" value="Methyltrans_RNA"/>
    <property type="match status" value="1"/>
</dbReference>
<keyword evidence="5 12" id="KW-0963">Cytoplasm</keyword>
<dbReference type="Gene3D" id="3.40.1280.10">
    <property type="match status" value="1"/>
</dbReference>
<evidence type="ECO:0000256" key="4">
    <source>
        <dbReference type="ARBA" id="ARBA00013673"/>
    </source>
</evidence>
<organism evidence="15 18">
    <name type="scientific">Teichococcus wenyumeiae</name>
    <dbReference type="NCBI Taxonomy" id="2478470"/>
    <lineage>
        <taxon>Bacteria</taxon>
        <taxon>Pseudomonadati</taxon>
        <taxon>Pseudomonadota</taxon>
        <taxon>Alphaproteobacteria</taxon>
        <taxon>Acetobacterales</taxon>
        <taxon>Roseomonadaceae</taxon>
        <taxon>Roseomonas</taxon>
    </lineage>
</organism>
<comment type="function">
    <text evidence="10 12">Specifically methylates the N3 position of the uracil ring of uridine 1498 (m3U1498) in 16S rRNA. Acts on the fully assembled 30S ribosomal subunit.</text>
</comment>
<evidence type="ECO:0000256" key="2">
    <source>
        <dbReference type="ARBA" id="ARBA00005528"/>
    </source>
</evidence>
<dbReference type="InterPro" id="IPR046886">
    <property type="entry name" value="RsmE_MTase_dom"/>
</dbReference>
<keyword evidence="17" id="KW-1185">Reference proteome</keyword>
<dbReference type="GO" id="GO:0070042">
    <property type="term" value="F:rRNA (uridine-N3-)-methyltransferase activity"/>
    <property type="evidence" value="ECO:0007669"/>
    <property type="project" value="TreeGrafter"/>
</dbReference>
<evidence type="ECO:0000259" key="14">
    <source>
        <dbReference type="Pfam" id="PF20260"/>
    </source>
</evidence>
<evidence type="ECO:0000256" key="7">
    <source>
        <dbReference type="ARBA" id="ARBA00022603"/>
    </source>
</evidence>
<comment type="caution">
    <text evidence="15">The sequence shown here is derived from an EMBL/GenBank/DDBJ whole genome shotgun (WGS) entry which is preliminary data.</text>
</comment>
<dbReference type="RefSeq" id="WP_120640757.1">
    <property type="nucleotide sequence ID" value="NZ_RAQU01000251.1"/>
</dbReference>
<dbReference type="OrthoDB" id="9815641at2"/>
<dbReference type="EMBL" id="RAQU01000251">
    <property type="protein sequence ID" value="RKK01557.1"/>
    <property type="molecule type" value="Genomic_DNA"/>
</dbReference>
<gene>
    <name evidence="15" type="ORF">D6Z83_24355</name>
    <name evidence="16" type="ORF">EBE87_02345</name>
</gene>
<dbReference type="InterPro" id="IPR029028">
    <property type="entry name" value="Alpha/beta_knot_MTases"/>
</dbReference>
<dbReference type="GO" id="GO:0005737">
    <property type="term" value="C:cytoplasm"/>
    <property type="evidence" value="ECO:0007669"/>
    <property type="project" value="UniProtKB-SubCell"/>
</dbReference>
<evidence type="ECO:0000256" key="8">
    <source>
        <dbReference type="ARBA" id="ARBA00022679"/>
    </source>
</evidence>
<dbReference type="InParanoid" id="A0A3A9J2X7"/>
<evidence type="ECO:0000313" key="15">
    <source>
        <dbReference type="EMBL" id="RKK01557.1"/>
    </source>
</evidence>
<keyword evidence="8 12" id="KW-0808">Transferase</keyword>
<dbReference type="EMBL" id="RFLX01000001">
    <property type="protein sequence ID" value="RMI27229.1"/>
    <property type="molecule type" value="Genomic_DNA"/>
</dbReference>